<dbReference type="Proteomes" id="UP000248544">
    <property type="component" value="Unassembled WGS sequence"/>
</dbReference>
<sequence>MTYACTVSAHEMVVGGRPDVPTVERGTTWEPRLISRHQELTEMFARLLLVRLRARVDRLAALESECRRRAGEAALPGALAGVLRGLVSRRGPGAVAGPVRWLCSPVRRRGFRRAHTLAAHLADLARTTVIEAGAAYDPVVRTRLLAATRYQATRDVLDFTLGDPSLAGPPDRLLAELDWLDTHLPPREGRS</sequence>
<accession>A0A2W2HGY2</accession>
<organism evidence="1 2">
    <name type="scientific">Spongiactinospora gelatinilytica</name>
    <dbReference type="NCBI Taxonomy" id="2666298"/>
    <lineage>
        <taxon>Bacteria</taxon>
        <taxon>Bacillati</taxon>
        <taxon>Actinomycetota</taxon>
        <taxon>Actinomycetes</taxon>
        <taxon>Streptosporangiales</taxon>
        <taxon>Streptosporangiaceae</taxon>
        <taxon>Spongiactinospora</taxon>
    </lineage>
</organism>
<name>A0A2W2HGY2_9ACTN</name>
<evidence type="ECO:0000313" key="2">
    <source>
        <dbReference type="Proteomes" id="UP000248544"/>
    </source>
</evidence>
<dbReference type="EMBL" id="POUA01000072">
    <property type="protein sequence ID" value="PZG48878.1"/>
    <property type="molecule type" value="Genomic_DNA"/>
</dbReference>
<dbReference type="AlphaFoldDB" id="A0A2W2HGY2"/>
<gene>
    <name evidence="1" type="ORF">C1I98_12065</name>
</gene>
<evidence type="ECO:0000313" key="1">
    <source>
        <dbReference type="EMBL" id="PZG48878.1"/>
    </source>
</evidence>
<reference evidence="1 2" key="1">
    <citation type="submission" date="2018-01" db="EMBL/GenBank/DDBJ databases">
        <title>Draft genome sequence of Sphaerisporangium sp. 7K107.</title>
        <authorList>
            <person name="Sahin N."/>
            <person name="Saygin H."/>
            <person name="Ay H."/>
        </authorList>
    </citation>
    <scope>NUCLEOTIDE SEQUENCE [LARGE SCALE GENOMIC DNA]</scope>
    <source>
        <strain evidence="1 2">7K107</strain>
    </source>
</reference>
<proteinExistence type="predicted"/>
<protein>
    <submittedName>
        <fullName evidence="1">Uncharacterized protein</fullName>
    </submittedName>
</protein>
<keyword evidence="2" id="KW-1185">Reference proteome</keyword>
<comment type="caution">
    <text evidence="1">The sequence shown here is derived from an EMBL/GenBank/DDBJ whole genome shotgun (WGS) entry which is preliminary data.</text>
</comment>